<reference evidence="2" key="1">
    <citation type="journal article" date="2019" name="Int. J. Syst. Evol. Microbiol.">
        <title>The Global Catalogue of Microorganisms (GCM) 10K type strain sequencing project: providing services to taxonomists for standard genome sequencing and annotation.</title>
        <authorList>
            <consortium name="The Broad Institute Genomics Platform"/>
            <consortium name="The Broad Institute Genome Sequencing Center for Infectious Disease"/>
            <person name="Wu L."/>
            <person name="Ma J."/>
        </authorList>
    </citation>
    <scope>NUCLEOTIDE SEQUENCE [LARGE SCALE GENOMIC DNA]</scope>
    <source>
        <strain evidence="2">CGMCC 1.19062</strain>
    </source>
</reference>
<name>A0ABW5DV77_9PROT</name>
<accession>A0ABW5DV77</accession>
<dbReference type="GO" id="GO:0032259">
    <property type="term" value="P:methylation"/>
    <property type="evidence" value="ECO:0007669"/>
    <property type="project" value="UniProtKB-KW"/>
</dbReference>
<dbReference type="Pfam" id="PF12692">
    <property type="entry name" value="Methyltransf_17"/>
    <property type="match status" value="1"/>
</dbReference>
<dbReference type="GO" id="GO:0008168">
    <property type="term" value="F:methyltransferase activity"/>
    <property type="evidence" value="ECO:0007669"/>
    <property type="project" value="UniProtKB-KW"/>
</dbReference>
<evidence type="ECO:0000313" key="2">
    <source>
        <dbReference type="Proteomes" id="UP001597295"/>
    </source>
</evidence>
<dbReference type="InterPro" id="IPR025690">
    <property type="entry name" value="Methyltransf_put"/>
</dbReference>
<dbReference type="EMBL" id="JBHUIP010000009">
    <property type="protein sequence ID" value="MFD2263155.1"/>
    <property type="molecule type" value="Genomic_DNA"/>
</dbReference>
<dbReference type="RefSeq" id="WP_379876128.1">
    <property type="nucleotide sequence ID" value="NZ_JBHUIP010000009.1"/>
</dbReference>
<dbReference type="Proteomes" id="UP001597295">
    <property type="component" value="Unassembled WGS sequence"/>
</dbReference>
<protein>
    <submittedName>
        <fullName evidence="1">Class I SAM-dependent methyltransferase</fullName>
    </submittedName>
</protein>
<dbReference type="InterPro" id="IPR029063">
    <property type="entry name" value="SAM-dependent_MTases_sf"/>
</dbReference>
<keyword evidence="1" id="KW-0808">Transferase</keyword>
<evidence type="ECO:0000313" key="1">
    <source>
        <dbReference type="EMBL" id="MFD2263155.1"/>
    </source>
</evidence>
<organism evidence="1 2">
    <name type="scientific">Lacibacterium aquatile</name>
    <dbReference type="NCBI Taxonomy" id="1168082"/>
    <lineage>
        <taxon>Bacteria</taxon>
        <taxon>Pseudomonadati</taxon>
        <taxon>Pseudomonadota</taxon>
        <taxon>Alphaproteobacteria</taxon>
        <taxon>Rhodospirillales</taxon>
        <taxon>Rhodospirillaceae</taxon>
    </lineage>
</organism>
<gene>
    <name evidence="1" type="ORF">ACFSM5_09675</name>
</gene>
<keyword evidence="1" id="KW-0489">Methyltransferase</keyword>
<dbReference type="Gene3D" id="3.40.50.150">
    <property type="entry name" value="Vaccinia Virus protein VP39"/>
    <property type="match status" value="1"/>
</dbReference>
<comment type="caution">
    <text evidence="1">The sequence shown here is derived from an EMBL/GenBank/DDBJ whole genome shotgun (WGS) entry which is preliminary data.</text>
</comment>
<dbReference type="SUPFAM" id="SSF53335">
    <property type="entry name" value="S-adenosyl-L-methionine-dependent methyltransferases"/>
    <property type="match status" value="1"/>
</dbReference>
<proteinExistence type="predicted"/>
<keyword evidence="2" id="KW-1185">Reference proteome</keyword>
<sequence>MSRLNAVIARLTAQRDCLDWLATQLPDLTAPILELGLGNGRTYDHLRILFPKAPIYVFEREVGAHPSCIPPEEKLLLGDFRDTIPTAMDRIGAPAAFAHADFGDGNPERTGKLADWLSSALDPLLAPGAWIITDQKMTNPTWISIAPPKDVPAGRYFMWRKP</sequence>